<reference evidence="11 12" key="1">
    <citation type="submission" date="2019-11" db="EMBL/GenBank/DDBJ databases">
        <title>The genome sequence of Methylocystis heyeri.</title>
        <authorList>
            <person name="Oshkin I.Y."/>
            <person name="Miroshnikov K."/>
            <person name="Dedysh S.N."/>
        </authorList>
    </citation>
    <scope>NUCLEOTIDE SEQUENCE [LARGE SCALE GENOMIC DNA]</scope>
    <source>
        <strain evidence="11 12">H2</strain>
    </source>
</reference>
<dbReference type="InterPro" id="IPR000515">
    <property type="entry name" value="MetI-like"/>
</dbReference>
<feature type="transmembrane region" description="Helical" evidence="9">
    <location>
        <begin position="90"/>
        <end position="112"/>
    </location>
</feature>
<keyword evidence="5 9" id="KW-0812">Transmembrane</keyword>
<proteinExistence type="inferred from homology"/>
<dbReference type="EMBL" id="CP046052">
    <property type="protein sequence ID" value="QGM46420.1"/>
    <property type="molecule type" value="Genomic_DNA"/>
</dbReference>
<dbReference type="PANTHER" id="PTHR30151:SF0">
    <property type="entry name" value="ABC TRANSPORTER PERMEASE PROTEIN MJ0413-RELATED"/>
    <property type="match status" value="1"/>
</dbReference>
<dbReference type="Pfam" id="PF00528">
    <property type="entry name" value="BPD_transp_1"/>
    <property type="match status" value="1"/>
</dbReference>
<evidence type="ECO:0000256" key="7">
    <source>
        <dbReference type="ARBA" id="ARBA00023136"/>
    </source>
</evidence>
<sequence length="290" mass="31235">MLSAIGALVRPAARERIRTAAVAFNNRPLRWLIRALSIAVLLVAWQYASDAKARLSFMTFALAPSPSQAFDSLMELGRSGKLLAHVEASLMRVLAGYAIAVIIGIALGCVIARNRFFEDLLLTPLELLRPIPAVAWIPLAILMFPSSEASMIFITCAGALFPILLNTIQGVRDIDERLIASARTLGASGRVIVIEIIGPGALPSIFTGLSIGMGTSWFCLVTAEMISGQFGIGYFTWESYSLQNYPDIVAGMVIIGSLGFLSSAAIARIGAALTPWRTKKSMLHKSRDPQ</sequence>
<comment type="similarity">
    <text evidence="2 9">Belongs to the binding-protein-dependent transport system permease family.</text>
</comment>
<dbReference type="OrthoDB" id="7957355at2"/>
<keyword evidence="12" id="KW-1185">Reference proteome</keyword>
<evidence type="ECO:0000256" key="9">
    <source>
        <dbReference type="RuleBase" id="RU363032"/>
    </source>
</evidence>
<evidence type="ECO:0000313" key="12">
    <source>
        <dbReference type="Proteomes" id="UP000309061"/>
    </source>
</evidence>
<keyword evidence="4" id="KW-1003">Cell membrane</keyword>
<dbReference type="Gene3D" id="1.10.3720.10">
    <property type="entry name" value="MetI-like"/>
    <property type="match status" value="1"/>
</dbReference>
<feature type="domain" description="ABC transmembrane type-1" evidence="10">
    <location>
        <begin position="86"/>
        <end position="266"/>
    </location>
</feature>
<evidence type="ECO:0000256" key="8">
    <source>
        <dbReference type="ARBA" id="ARBA00056719"/>
    </source>
</evidence>
<keyword evidence="6 9" id="KW-1133">Transmembrane helix</keyword>
<dbReference type="GO" id="GO:0042918">
    <property type="term" value="P:alkanesulfonate transmembrane transport"/>
    <property type="evidence" value="ECO:0007669"/>
    <property type="project" value="UniProtKB-ARBA"/>
</dbReference>
<feature type="transmembrane region" description="Helical" evidence="9">
    <location>
        <begin position="31"/>
        <end position="48"/>
    </location>
</feature>
<feature type="transmembrane region" description="Helical" evidence="9">
    <location>
        <begin position="124"/>
        <end position="144"/>
    </location>
</feature>
<dbReference type="AlphaFoldDB" id="A0A6B8KIR7"/>
<evidence type="ECO:0000256" key="5">
    <source>
        <dbReference type="ARBA" id="ARBA00022692"/>
    </source>
</evidence>
<dbReference type="InterPro" id="IPR035906">
    <property type="entry name" value="MetI-like_sf"/>
</dbReference>
<keyword evidence="7 9" id="KW-0472">Membrane</keyword>
<evidence type="ECO:0000256" key="3">
    <source>
        <dbReference type="ARBA" id="ARBA00022448"/>
    </source>
</evidence>
<comment type="function">
    <text evidence="8">Probably part of an ABC transporter complex. Probably responsible for the translocation of the substrate across the membrane.</text>
</comment>
<evidence type="ECO:0000256" key="4">
    <source>
        <dbReference type="ARBA" id="ARBA00022475"/>
    </source>
</evidence>
<evidence type="ECO:0000313" key="11">
    <source>
        <dbReference type="EMBL" id="QGM46420.1"/>
    </source>
</evidence>
<dbReference type="SUPFAM" id="SSF161098">
    <property type="entry name" value="MetI-like"/>
    <property type="match status" value="1"/>
</dbReference>
<name>A0A6B8KIR7_9HYPH</name>
<organism evidence="11 12">
    <name type="scientific">Methylocystis heyeri</name>
    <dbReference type="NCBI Taxonomy" id="391905"/>
    <lineage>
        <taxon>Bacteria</taxon>
        <taxon>Pseudomonadati</taxon>
        <taxon>Pseudomonadota</taxon>
        <taxon>Alphaproteobacteria</taxon>
        <taxon>Hyphomicrobiales</taxon>
        <taxon>Methylocystaceae</taxon>
        <taxon>Methylocystis</taxon>
    </lineage>
</organism>
<accession>A0A6B8KIR7</accession>
<comment type="subcellular location">
    <subcellularLocation>
        <location evidence="1 9">Cell membrane</location>
        <topology evidence="1 9">Multi-pass membrane protein</topology>
    </subcellularLocation>
</comment>
<gene>
    <name evidence="11" type="ORF">H2LOC_012340</name>
</gene>
<dbReference type="GO" id="GO:0005886">
    <property type="term" value="C:plasma membrane"/>
    <property type="evidence" value="ECO:0007669"/>
    <property type="project" value="UniProtKB-SubCell"/>
</dbReference>
<dbReference type="Proteomes" id="UP000309061">
    <property type="component" value="Chromosome"/>
</dbReference>
<feature type="transmembrane region" description="Helical" evidence="9">
    <location>
        <begin position="249"/>
        <end position="273"/>
    </location>
</feature>
<dbReference type="PROSITE" id="PS50928">
    <property type="entry name" value="ABC_TM1"/>
    <property type="match status" value="1"/>
</dbReference>
<dbReference type="FunFam" id="1.10.3720.10:FF:000003">
    <property type="entry name" value="Aliphatic sulfonate ABC transporter permease"/>
    <property type="match status" value="1"/>
</dbReference>
<protein>
    <submittedName>
        <fullName evidence="11">ABC transporter permease subunit</fullName>
    </submittedName>
</protein>
<evidence type="ECO:0000256" key="2">
    <source>
        <dbReference type="ARBA" id="ARBA00009306"/>
    </source>
</evidence>
<dbReference type="KEGG" id="mhey:H2LOC_012340"/>
<evidence type="ECO:0000256" key="6">
    <source>
        <dbReference type="ARBA" id="ARBA00022989"/>
    </source>
</evidence>
<dbReference type="PANTHER" id="PTHR30151">
    <property type="entry name" value="ALKANE SULFONATE ABC TRANSPORTER-RELATED, MEMBRANE SUBUNIT"/>
    <property type="match status" value="1"/>
</dbReference>
<feature type="transmembrane region" description="Helical" evidence="9">
    <location>
        <begin position="150"/>
        <end position="168"/>
    </location>
</feature>
<evidence type="ECO:0000256" key="1">
    <source>
        <dbReference type="ARBA" id="ARBA00004651"/>
    </source>
</evidence>
<keyword evidence="3 9" id="KW-0813">Transport</keyword>
<dbReference type="CDD" id="cd06261">
    <property type="entry name" value="TM_PBP2"/>
    <property type="match status" value="1"/>
</dbReference>
<evidence type="ECO:0000259" key="10">
    <source>
        <dbReference type="PROSITE" id="PS50928"/>
    </source>
</evidence>